<dbReference type="Pfam" id="PF13193">
    <property type="entry name" value="AMP-binding_C"/>
    <property type="match status" value="1"/>
</dbReference>
<evidence type="ECO:0000259" key="4">
    <source>
        <dbReference type="Pfam" id="PF13193"/>
    </source>
</evidence>
<evidence type="ECO:0000259" key="3">
    <source>
        <dbReference type="Pfam" id="PF00501"/>
    </source>
</evidence>
<dbReference type="InterPro" id="IPR042099">
    <property type="entry name" value="ANL_N_sf"/>
</dbReference>
<gene>
    <name evidence="5" type="ORF">FAK_06860</name>
</gene>
<name>A0AAU9E9P5_9BACT</name>
<evidence type="ECO:0000313" key="6">
    <source>
        <dbReference type="Proteomes" id="UP001366166"/>
    </source>
</evidence>
<sequence>MRTIRYFVDKHAAEQPDKTFLVAPEPGLELSYADLKESCLKLADFYFAKGLAKGDKVSFMMGNSLQSARIIVGTMYAGLVVAPLNLQAQPDQLSYVLEHSDCKLVFVTEFQRERLEAALVNVKRPIEVMVIERNAAEILPPSCSAPESLPPVSEDDPALLLYTSGTTGVPKGVILTHKNMCAGGEYVVEAHDLVKDDVALCSLVLYHINALVVSLMSTVVLGSTVVVPNKFSVGEFWPLISDYRCTWFSVVPTIISYLVSGSEIEGQGYRLEQLRFGRSASSALPPSLHHQFEEKFKVGIVETMGLTETAAPVFSNPMDPGKRKYGSPGCAVGNTAKIIDEHGKELPRGTIGEIMIKGDNVMKEYYKNPEVTAKTLEPDGWLHTGDLGYMDEDGFVFVTGRLKELIIKGGENIAPREIDEAAYKHPSVLDAAAVGIPDKHYGEEILLCVTLKPDCTCTLEDLGAHCLEHLGKYKSPKEIRILEEMPKGPSGKIQRLKLPEMLGYK</sequence>
<dbReference type="PANTHER" id="PTHR43201:SF5">
    <property type="entry name" value="MEDIUM-CHAIN ACYL-COA LIGASE ACSF2, MITOCHONDRIAL"/>
    <property type="match status" value="1"/>
</dbReference>
<dbReference type="GO" id="GO:0006631">
    <property type="term" value="P:fatty acid metabolic process"/>
    <property type="evidence" value="ECO:0007669"/>
    <property type="project" value="TreeGrafter"/>
</dbReference>
<dbReference type="EMBL" id="AP028679">
    <property type="protein sequence ID" value="BEQ13620.1"/>
    <property type="molecule type" value="Genomic_DNA"/>
</dbReference>
<organism evidence="5 6">
    <name type="scientific">Desulfoferula mesophila</name>
    <dbReference type="NCBI Taxonomy" id="3058419"/>
    <lineage>
        <taxon>Bacteria</taxon>
        <taxon>Pseudomonadati</taxon>
        <taxon>Thermodesulfobacteriota</taxon>
        <taxon>Desulfarculia</taxon>
        <taxon>Desulfarculales</taxon>
        <taxon>Desulfarculaceae</taxon>
        <taxon>Desulfoferula</taxon>
    </lineage>
</organism>
<comment type="similarity">
    <text evidence="1">Belongs to the ATP-dependent AMP-binding enzyme family.</text>
</comment>
<dbReference type="SUPFAM" id="SSF56801">
    <property type="entry name" value="Acetyl-CoA synthetase-like"/>
    <property type="match status" value="1"/>
</dbReference>
<keyword evidence="6" id="KW-1185">Reference proteome</keyword>
<keyword evidence="2 5" id="KW-0436">Ligase</keyword>
<dbReference type="Proteomes" id="UP001366166">
    <property type="component" value="Chromosome"/>
</dbReference>
<feature type="domain" description="AMP-binding enzyme C-terminal" evidence="4">
    <location>
        <begin position="417"/>
        <end position="492"/>
    </location>
</feature>
<proteinExistence type="inferred from homology"/>
<feature type="domain" description="AMP-dependent synthetase/ligase" evidence="3">
    <location>
        <begin position="9"/>
        <end position="366"/>
    </location>
</feature>
<protein>
    <submittedName>
        <fullName evidence="5">AMP-dependent ligase</fullName>
    </submittedName>
</protein>
<dbReference type="GO" id="GO:0031956">
    <property type="term" value="F:medium-chain fatty acid-CoA ligase activity"/>
    <property type="evidence" value="ECO:0007669"/>
    <property type="project" value="TreeGrafter"/>
</dbReference>
<dbReference type="Gene3D" id="3.30.300.30">
    <property type="match status" value="1"/>
</dbReference>
<evidence type="ECO:0000313" key="5">
    <source>
        <dbReference type="EMBL" id="BEQ13620.1"/>
    </source>
</evidence>
<dbReference type="RefSeq" id="WP_338605374.1">
    <property type="nucleotide sequence ID" value="NZ_AP028679.1"/>
</dbReference>
<accession>A0AAU9E9P5</accession>
<dbReference type="InterPro" id="IPR045851">
    <property type="entry name" value="AMP-bd_C_sf"/>
</dbReference>
<dbReference type="AlphaFoldDB" id="A0AAU9E9P5"/>
<dbReference type="KEGG" id="dmp:FAK_06860"/>
<dbReference type="InterPro" id="IPR020845">
    <property type="entry name" value="AMP-binding_CS"/>
</dbReference>
<reference evidence="6" key="1">
    <citation type="journal article" date="2023" name="Arch. Microbiol.">
        <title>Desulfoferula mesophilus gen. nov. sp. nov., a mesophilic sulfate-reducing bacterium isolated from a brackish lake sediment.</title>
        <authorList>
            <person name="Watanabe T."/>
            <person name="Yabe T."/>
            <person name="Tsuji J.M."/>
            <person name="Fukui M."/>
        </authorList>
    </citation>
    <scope>NUCLEOTIDE SEQUENCE [LARGE SCALE GENOMIC DNA]</scope>
    <source>
        <strain evidence="6">12FAK</strain>
    </source>
</reference>
<dbReference type="PANTHER" id="PTHR43201">
    <property type="entry name" value="ACYL-COA SYNTHETASE"/>
    <property type="match status" value="1"/>
</dbReference>
<evidence type="ECO:0000256" key="2">
    <source>
        <dbReference type="ARBA" id="ARBA00022598"/>
    </source>
</evidence>
<evidence type="ECO:0000256" key="1">
    <source>
        <dbReference type="ARBA" id="ARBA00006432"/>
    </source>
</evidence>
<dbReference type="InterPro" id="IPR000873">
    <property type="entry name" value="AMP-dep_synth/lig_dom"/>
</dbReference>
<dbReference type="PROSITE" id="PS00455">
    <property type="entry name" value="AMP_BINDING"/>
    <property type="match status" value="1"/>
</dbReference>
<dbReference type="Pfam" id="PF00501">
    <property type="entry name" value="AMP-binding"/>
    <property type="match status" value="1"/>
</dbReference>
<dbReference type="InterPro" id="IPR025110">
    <property type="entry name" value="AMP-bd_C"/>
</dbReference>
<dbReference type="Gene3D" id="3.40.50.12780">
    <property type="entry name" value="N-terminal domain of ligase-like"/>
    <property type="match status" value="1"/>
</dbReference>